<keyword evidence="4 9" id="KW-0812">Transmembrane</keyword>
<keyword evidence="2" id="KW-0813">Transport</keyword>
<dbReference type="NCBIfam" id="TIGR01410">
    <property type="entry name" value="tatB"/>
    <property type="match status" value="1"/>
</dbReference>
<reference evidence="10 11" key="1">
    <citation type="submission" date="2022-07" db="EMBL/GenBank/DDBJ databases">
        <title>Photobacterium pectinilyticum sp. nov., a marine bacterium isolated from surface seawater of Qingdao offshore.</title>
        <authorList>
            <person name="Wang X."/>
        </authorList>
    </citation>
    <scope>NUCLEOTIDE SEQUENCE [LARGE SCALE GENOMIC DNA]</scope>
    <source>
        <strain evidence="10 11">ZSDE20</strain>
    </source>
</reference>
<dbReference type="Proteomes" id="UP001524460">
    <property type="component" value="Unassembled WGS sequence"/>
</dbReference>
<evidence type="ECO:0000256" key="6">
    <source>
        <dbReference type="ARBA" id="ARBA00022989"/>
    </source>
</evidence>
<evidence type="ECO:0000313" key="10">
    <source>
        <dbReference type="EMBL" id="MCQ1059824.1"/>
    </source>
</evidence>
<name>A0ABT1N518_9GAMM</name>
<evidence type="ECO:0000256" key="1">
    <source>
        <dbReference type="ARBA" id="ARBA00004167"/>
    </source>
</evidence>
<dbReference type="PANTHER" id="PTHR33162:SF1">
    <property type="entry name" value="SEC-INDEPENDENT PROTEIN TRANSLOCASE PROTEIN TATA, CHLOROPLASTIC"/>
    <property type="match status" value="1"/>
</dbReference>
<dbReference type="PRINTS" id="PR01506">
    <property type="entry name" value="TATBPROTEIN"/>
</dbReference>
<dbReference type="InterPro" id="IPR018448">
    <property type="entry name" value="TatB"/>
</dbReference>
<evidence type="ECO:0000256" key="2">
    <source>
        <dbReference type="ARBA" id="ARBA00022448"/>
    </source>
</evidence>
<keyword evidence="5" id="KW-0653">Protein transport</keyword>
<evidence type="ECO:0000256" key="8">
    <source>
        <dbReference type="ARBA" id="ARBA00023136"/>
    </source>
</evidence>
<proteinExistence type="predicted"/>
<dbReference type="Gene3D" id="1.20.5.3310">
    <property type="match status" value="1"/>
</dbReference>
<dbReference type="RefSeq" id="WP_255043939.1">
    <property type="nucleotide sequence ID" value="NZ_JANEYT010000047.1"/>
</dbReference>
<evidence type="ECO:0000256" key="9">
    <source>
        <dbReference type="SAM" id="Phobius"/>
    </source>
</evidence>
<organism evidence="10 11">
    <name type="scientific">Photobacterium pectinilyticum</name>
    <dbReference type="NCBI Taxonomy" id="2906793"/>
    <lineage>
        <taxon>Bacteria</taxon>
        <taxon>Pseudomonadati</taxon>
        <taxon>Pseudomonadota</taxon>
        <taxon>Gammaproteobacteria</taxon>
        <taxon>Vibrionales</taxon>
        <taxon>Vibrionaceae</taxon>
        <taxon>Photobacterium</taxon>
    </lineage>
</organism>
<dbReference type="InterPro" id="IPR003369">
    <property type="entry name" value="TatA/B/E"/>
</dbReference>
<dbReference type="PANTHER" id="PTHR33162">
    <property type="entry name" value="SEC-INDEPENDENT PROTEIN TRANSLOCASE PROTEIN TATA, CHLOROPLASTIC"/>
    <property type="match status" value="1"/>
</dbReference>
<feature type="transmembrane region" description="Helical" evidence="9">
    <location>
        <begin position="6"/>
        <end position="22"/>
    </location>
</feature>
<keyword evidence="6 9" id="KW-1133">Transmembrane helix</keyword>
<evidence type="ECO:0000313" key="11">
    <source>
        <dbReference type="Proteomes" id="UP001524460"/>
    </source>
</evidence>
<keyword evidence="11" id="KW-1185">Reference proteome</keyword>
<keyword evidence="3" id="KW-1003">Cell membrane</keyword>
<keyword evidence="7" id="KW-0811">Translocation</keyword>
<evidence type="ECO:0000256" key="5">
    <source>
        <dbReference type="ARBA" id="ARBA00022927"/>
    </source>
</evidence>
<accession>A0ABT1N518</accession>
<dbReference type="EMBL" id="JANEYT010000047">
    <property type="protein sequence ID" value="MCQ1059824.1"/>
    <property type="molecule type" value="Genomic_DNA"/>
</dbReference>
<sequence>MFDFGFWEIILIGVLGLIVLGPEKLPKAIDTVVNTISNLKSMANSLNDELNKELRIKELQQSVDKINSINFEKIPDDIKECISDIEKSTQGLTIKNTNVIKDQSSKVV</sequence>
<comment type="caution">
    <text evidence="10">The sequence shown here is derived from an EMBL/GenBank/DDBJ whole genome shotgun (WGS) entry which is preliminary data.</text>
</comment>
<protein>
    <submittedName>
        <fullName evidence="10">Sec-independent protein translocase protein TatB</fullName>
    </submittedName>
</protein>
<comment type="subcellular location">
    <subcellularLocation>
        <location evidence="1">Membrane</location>
        <topology evidence="1">Single-pass membrane protein</topology>
    </subcellularLocation>
</comment>
<evidence type="ECO:0000256" key="4">
    <source>
        <dbReference type="ARBA" id="ARBA00022692"/>
    </source>
</evidence>
<evidence type="ECO:0000256" key="7">
    <source>
        <dbReference type="ARBA" id="ARBA00023010"/>
    </source>
</evidence>
<dbReference type="Pfam" id="PF02416">
    <property type="entry name" value="TatA_B_E"/>
    <property type="match status" value="1"/>
</dbReference>
<evidence type="ECO:0000256" key="3">
    <source>
        <dbReference type="ARBA" id="ARBA00022475"/>
    </source>
</evidence>
<keyword evidence="8 9" id="KW-0472">Membrane</keyword>
<gene>
    <name evidence="10" type="primary">tatB</name>
    <name evidence="10" type="ORF">NHN17_17385</name>
</gene>